<dbReference type="AlphaFoldDB" id="A0A7W5B1H9"/>
<keyword evidence="2" id="KW-0378">Hydrolase</keyword>
<evidence type="ECO:0000313" key="3">
    <source>
        <dbReference type="Proteomes" id="UP000570361"/>
    </source>
</evidence>
<dbReference type="Gene3D" id="3.40.50.1820">
    <property type="entry name" value="alpha/beta hydrolase"/>
    <property type="match status" value="1"/>
</dbReference>
<dbReference type="InterPro" id="IPR029059">
    <property type="entry name" value="AB_hydrolase_5"/>
</dbReference>
<organism evidence="2 3">
    <name type="scientific">Paenibacillus phyllosphaerae</name>
    <dbReference type="NCBI Taxonomy" id="274593"/>
    <lineage>
        <taxon>Bacteria</taxon>
        <taxon>Bacillati</taxon>
        <taxon>Bacillota</taxon>
        <taxon>Bacilli</taxon>
        <taxon>Bacillales</taxon>
        <taxon>Paenibacillaceae</taxon>
        <taxon>Paenibacillus</taxon>
    </lineage>
</organism>
<dbReference type="Pfam" id="PF12695">
    <property type="entry name" value="Abhydrolase_5"/>
    <property type="match status" value="1"/>
</dbReference>
<gene>
    <name evidence="2" type="ORF">FHS18_004827</name>
</gene>
<sequence length="248" mass="26767">MSSLLRFRLWKLIVTLIILSAAICAAVYVKPYSPDAVAAASMNTTPDVIVSEQKDWISFVPAHPSSPSILFYPGRLVKPESYAPLAAELAQSGHPTYIIKMPFDLAILGIDEALKVIDAHPEEQFVIGGHALGGVMAARFASKHRELVEGVFFLAAYPDAQADLVGTGLPVLSLLGTKDGKVDPLAYKRASRYLPAPLTRYKEIAGGNHAQFGSYGKQDGDGRAAISAEEQRRKTVEAMTSWIEAAVE</sequence>
<accession>A0A7W5B1H9</accession>
<comment type="caution">
    <text evidence="2">The sequence shown here is derived from an EMBL/GenBank/DDBJ whole genome shotgun (WGS) entry which is preliminary data.</text>
</comment>
<dbReference type="SUPFAM" id="SSF53474">
    <property type="entry name" value="alpha/beta-Hydrolases"/>
    <property type="match status" value="1"/>
</dbReference>
<protein>
    <submittedName>
        <fullName evidence="2">Dienelactone hydrolase</fullName>
    </submittedName>
</protein>
<feature type="domain" description="Alpha/beta hydrolase fold-5" evidence="1">
    <location>
        <begin position="68"/>
        <end position="232"/>
    </location>
</feature>
<dbReference type="Proteomes" id="UP000570361">
    <property type="component" value="Unassembled WGS sequence"/>
</dbReference>
<reference evidence="2 3" key="1">
    <citation type="submission" date="2020-08" db="EMBL/GenBank/DDBJ databases">
        <title>Genomic Encyclopedia of Type Strains, Phase III (KMG-III): the genomes of soil and plant-associated and newly described type strains.</title>
        <authorList>
            <person name="Whitman W."/>
        </authorList>
    </citation>
    <scope>NUCLEOTIDE SEQUENCE [LARGE SCALE GENOMIC DNA]</scope>
    <source>
        <strain evidence="2 3">CECT 5862</strain>
    </source>
</reference>
<dbReference type="GO" id="GO:0016787">
    <property type="term" value="F:hydrolase activity"/>
    <property type="evidence" value="ECO:0007669"/>
    <property type="project" value="UniProtKB-KW"/>
</dbReference>
<evidence type="ECO:0000313" key="2">
    <source>
        <dbReference type="EMBL" id="MBB3112725.1"/>
    </source>
</evidence>
<dbReference type="InterPro" id="IPR029058">
    <property type="entry name" value="AB_hydrolase_fold"/>
</dbReference>
<proteinExistence type="predicted"/>
<name>A0A7W5B1H9_9BACL</name>
<dbReference type="RefSeq" id="WP_183602841.1">
    <property type="nucleotide sequence ID" value="NZ_JACHXK010000014.1"/>
</dbReference>
<evidence type="ECO:0000259" key="1">
    <source>
        <dbReference type="Pfam" id="PF12695"/>
    </source>
</evidence>
<dbReference type="EMBL" id="JACHXK010000014">
    <property type="protein sequence ID" value="MBB3112725.1"/>
    <property type="molecule type" value="Genomic_DNA"/>
</dbReference>
<keyword evidence="3" id="KW-1185">Reference proteome</keyword>